<accession>A0AAV0YED4</accession>
<organism evidence="4 5">
    <name type="scientific">Vicia faba</name>
    <name type="common">Broad bean</name>
    <name type="synonym">Faba vulgaris</name>
    <dbReference type="NCBI Taxonomy" id="3906"/>
    <lineage>
        <taxon>Eukaryota</taxon>
        <taxon>Viridiplantae</taxon>
        <taxon>Streptophyta</taxon>
        <taxon>Embryophyta</taxon>
        <taxon>Tracheophyta</taxon>
        <taxon>Spermatophyta</taxon>
        <taxon>Magnoliopsida</taxon>
        <taxon>eudicotyledons</taxon>
        <taxon>Gunneridae</taxon>
        <taxon>Pentapetalae</taxon>
        <taxon>rosids</taxon>
        <taxon>fabids</taxon>
        <taxon>Fabales</taxon>
        <taxon>Fabaceae</taxon>
        <taxon>Papilionoideae</taxon>
        <taxon>50 kb inversion clade</taxon>
        <taxon>NPAAA clade</taxon>
        <taxon>Hologalegina</taxon>
        <taxon>IRL clade</taxon>
        <taxon>Fabeae</taxon>
        <taxon>Vicia</taxon>
    </lineage>
</organism>
<comment type="caution">
    <text evidence="4">The sequence shown here is derived from an EMBL/GenBank/DDBJ whole genome shotgun (WGS) entry which is preliminary data.</text>
</comment>
<feature type="transmembrane region" description="Helical" evidence="3">
    <location>
        <begin position="12"/>
        <end position="33"/>
    </location>
</feature>
<dbReference type="PANTHER" id="PTHR31087:SF160">
    <property type="entry name" value="PROTEIN LURP-ONE-RELATED 1-RELATED"/>
    <property type="match status" value="1"/>
</dbReference>
<evidence type="ECO:0000313" key="5">
    <source>
        <dbReference type="Proteomes" id="UP001157006"/>
    </source>
</evidence>
<dbReference type="SUPFAM" id="SSF54518">
    <property type="entry name" value="Tubby C-terminal domain-like"/>
    <property type="match status" value="1"/>
</dbReference>
<dbReference type="Proteomes" id="UP001157006">
    <property type="component" value="Unassembled WGS sequence"/>
</dbReference>
<evidence type="ECO:0000256" key="1">
    <source>
        <dbReference type="ARBA" id="ARBA00005437"/>
    </source>
</evidence>
<evidence type="ECO:0000256" key="3">
    <source>
        <dbReference type="SAM" id="Phobius"/>
    </source>
</evidence>
<dbReference type="AlphaFoldDB" id="A0AAV0YED4"/>
<dbReference type="InterPro" id="IPR007612">
    <property type="entry name" value="LOR"/>
</dbReference>
<reference evidence="4 5" key="1">
    <citation type="submission" date="2023-01" db="EMBL/GenBank/DDBJ databases">
        <authorList>
            <person name="Kreplak J."/>
        </authorList>
    </citation>
    <scope>NUCLEOTIDE SEQUENCE [LARGE SCALE GENOMIC DNA]</scope>
</reference>
<sequence>MAYPNEPQPSSYAPMPLFPAAIFGSQFCIPYPLELVIMKKVMTVSEGNFSVSDPNGIILLKVKDSHLTHRRVLVDAADNPIATLRRKRVTMHDRWVVFRGESTKANDLIFTLKRSSRNQFKTKLNVYLAGNTKESVCDFQVNGSWLQRSCAIYAGESNNIVAQMNKKHIVQSVLIGKDQFGVTLYPNVDYAFIVALFVILNEINVDEKEEQEEEKEEEESSEEEDD</sequence>
<keyword evidence="3" id="KW-0812">Transmembrane</keyword>
<dbReference type="PANTHER" id="PTHR31087">
    <property type="match status" value="1"/>
</dbReference>
<feature type="region of interest" description="Disordered" evidence="2">
    <location>
        <begin position="207"/>
        <end position="226"/>
    </location>
</feature>
<dbReference type="InterPro" id="IPR038595">
    <property type="entry name" value="LOR_sf"/>
</dbReference>
<evidence type="ECO:0000313" key="4">
    <source>
        <dbReference type="EMBL" id="CAI8584176.1"/>
    </source>
</evidence>
<evidence type="ECO:0008006" key="6">
    <source>
        <dbReference type="Google" id="ProtNLM"/>
    </source>
</evidence>
<dbReference type="Gene3D" id="2.40.160.200">
    <property type="entry name" value="LURP1-related"/>
    <property type="match status" value="1"/>
</dbReference>
<gene>
    <name evidence="4" type="ORF">VFH_U062120</name>
</gene>
<name>A0AAV0YED4_VICFA</name>
<keyword evidence="3" id="KW-1133">Transmembrane helix</keyword>
<dbReference type="Pfam" id="PF04525">
    <property type="entry name" value="LOR"/>
    <property type="match status" value="1"/>
</dbReference>
<dbReference type="EMBL" id="CATIWC010001473">
    <property type="protein sequence ID" value="CAI8584176.1"/>
    <property type="molecule type" value="Genomic_DNA"/>
</dbReference>
<comment type="similarity">
    <text evidence="1">Belongs to the LOR family.</text>
</comment>
<proteinExistence type="inferred from homology"/>
<evidence type="ECO:0000256" key="2">
    <source>
        <dbReference type="SAM" id="MobiDB-lite"/>
    </source>
</evidence>
<keyword evidence="3" id="KW-0472">Membrane</keyword>
<dbReference type="InterPro" id="IPR025659">
    <property type="entry name" value="Tubby-like_C"/>
</dbReference>
<keyword evidence="5" id="KW-1185">Reference proteome</keyword>
<protein>
    <recommendedName>
        <fullName evidence="6">Protein LURP-one-related 15</fullName>
    </recommendedName>
</protein>